<evidence type="ECO:0000259" key="1">
    <source>
        <dbReference type="Pfam" id="PF00961"/>
    </source>
</evidence>
<organism evidence="2">
    <name type="scientific">Rhizoctonia solani</name>
    <dbReference type="NCBI Taxonomy" id="456999"/>
    <lineage>
        <taxon>Eukaryota</taxon>
        <taxon>Fungi</taxon>
        <taxon>Dikarya</taxon>
        <taxon>Basidiomycota</taxon>
        <taxon>Agaricomycotina</taxon>
        <taxon>Agaricomycetes</taxon>
        <taxon>Cantharellales</taxon>
        <taxon>Ceratobasidiaceae</taxon>
        <taxon>Rhizoctonia</taxon>
    </lineage>
</organism>
<dbReference type="InterPro" id="IPR051289">
    <property type="entry name" value="LAGLIDADG_Endonuclease"/>
</dbReference>
<dbReference type="PANTHER" id="PTHR36181:SF4">
    <property type="entry name" value="LAGLIDADG ENDONUCLEASE"/>
    <property type="match status" value="1"/>
</dbReference>
<accession>A0A8E8GRM5</accession>
<keyword evidence="2" id="KW-0255">Endonuclease</keyword>
<keyword evidence="2" id="KW-0378">Hydrolase</keyword>
<dbReference type="Pfam" id="PF00961">
    <property type="entry name" value="LAGLIDADG_1"/>
    <property type="match status" value="2"/>
</dbReference>
<dbReference type="EMBL" id="MW995474">
    <property type="protein sequence ID" value="QWC53649.1"/>
    <property type="molecule type" value="Genomic_DNA"/>
</dbReference>
<feature type="domain" description="Homing endonuclease LAGLIDADG" evidence="1">
    <location>
        <begin position="71"/>
        <end position="168"/>
    </location>
</feature>
<reference evidence="2" key="1">
    <citation type="submission" date="2021-04" db="EMBL/GenBank/DDBJ databases">
        <title>Mitogenome analysis reveals the evolution and host adaptation in Rhizoctonia solani.</title>
        <authorList>
            <person name="Zheng A."/>
            <person name="Lin R."/>
            <person name="Xia Y."/>
            <person name="Zhang D."/>
            <person name="Xiang X."/>
            <person name="Niu X."/>
            <person name="Liu Y."/>
            <person name="Jiang L."/>
            <person name="Wang X."/>
        </authorList>
    </citation>
    <scope>NUCLEOTIDE SEQUENCE</scope>
    <source>
        <strain evidence="2">AG1-IA</strain>
    </source>
</reference>
<keyword evidence="2" id="KW-0540">Nuclease</keyword>
<feature type="domain" description="Homing endonuclease LAGLIDADG" evidence="1">
    <location>
        <begin position="228"/>
        <end position="336"/>
    </location>
</feature>
<keyword evidence="2" id="KW-0496">Mitochondrion</keyword>
<dbReference type="PANTHER" id="PTHR36181">
    <property type="entry name" value="INTRON-ENCODED ENDONUCLEASE AI3-RELATED"/>
    <property type="match status" value="1"/>
</dbReference>
<sequence>MGYRGSKSNFTSKFVKEQRVDGSYCINLMQLRCTLMGFERNYQFKIPSNQLNKAPFSTFIQYPELNPWFVTGFTDAEGCFSISIRPSANMKTSWRISPSFLIKLHIKDIAILEKIQYTLGVGTIRKAGIDMAVFAVESVKDLQVIVNHFDKYPLLTAKSSDFLIFKQCFEIIKEKKHLTLEGLLSLVALKGSLNWGLSNSLVKAFPNVVSVKRPEYVFESISDPNWVAGFTSGDGSFHIITSPGNTVSSVRLRFSINLNIREKDLIEGLVLFFKSYGTELSDSSEITISKNYHISGETISLQFGKFSDIVNIIIPFFEEYGIVGVKALDFIDFKKAADIVKNKEHLNPEGFNEILKLKSGMNKNRQW</sequence>
<protein>
    <submittedName>
        <fullName evidence="2">LAGLIDADG homing endonuclease</fullName>
    </submittedName>
</protein>
<dbReference type="AlphaFoldDB" id="A0A8E8GRM5"/>
<proteinExistence type="predicted"/>
<geneLocation type="mitochondrion" evidence="2"/>
<dbReference type="InterPro" id="IPR004860">
    <property type="entry name" value="LAGLIDADG_dom"/>
</dbReference>
<dbReference type="GO" id="GO:0004519">
    <property type="term" value="F:endonuclease activity"/>
    <property type="evidence" value="ECO:0007669"/>
    <property type="project" value="UniProtKB-KW"/>
</dbReference>
<gene>
    <name evidence="2" type="primary">mag8</name>
</gene>
<name>A0A8E8GRM5_9AGAM</name>
<evidence type="ECO:0000313" key="2">
    <source>
        <dbReference type="EMBL" id="QWC53649.1"/>
    </source>
</evidence>